<dbReference type="InterPro" id="IPR050310">
    <property type="entry name" value="VPS10-sortilin"/>
</dbReference>
<protein>
    <submittedName>
        <fullName evidence="11">Membrane protein</fullName>
    </submittedName>
</protein>
<dbReference type="InParanoid" id="K0KJJ3"/>
<dbReference type="GO" id="GO:0006896">
    <property type="term" value="P:Golgi to vacuole transport"/>
    <property type="evidence" value="ECO:0007669"/>
    <property type="project" value="TreeGrafter"/>
</dbReference>
<organism evidence="11 12">
    <name type="scientific">Wickerhamomyces ciferrii (strain ATCC 14091 / BCRC 22168 / CBS 111 / JCM 3599 / NBRC 0793 / NRRL Y-1031 F-60-10)</name>
    <name type="common">Yeast</name>
    <name type="synonym">Pichia ciferrii</name>
    <dbReference type="NCBI Taxonomy" id="1206466"/>
    <lineage>
        <taxon>Eukaryota</taxon>
        <taxon>Fungi</taxon>
        <taxon>Dikarya</taxon>
        <taxon>Ascomycota</taxon>
        <taxon>Saccharomycotina</taxon>
        <taxon>Saccharomycetes</taxon>
        <taxon>Phaffomycetales</taxon>
        <taxon>Wickerhamomycetaceae</taxon>
        <taxon>Wickerhamomyces</taxon>
    </lineage>
</organism>
<dbReference type="GO" id="GO:0016020">
    <property type="term" value="C:membrane"/>
    <property type="evidence" value="ECO:0007669"/>
    <property type="project" value="UniProtKB-SubCell"/>
</dbReference>
<feature type="transmembrane region" description="Helical" evidence="8">
    <location>
        <begin position="1348"/>
        <end position="1369"/>
    </location>
</feature>
<evidence type="ECO:0000256" key="3">
    <source>
        <dbReference type="ARBA" id="ARBA00022737"/>
    </source>
</evidence>
<comment type="subcellular location">
    <subcellularLocation>
        <location evidence="1">Membrane</location>
    </subcellularLocation>
</comment>
<dbReference type="Proteomes" id="UP000009328">
    <property type="component" value="Unassembled WGS sequence"/>
</dbReference>
<dbReference type="FunCoup" id="K0KJJ3">
    <property type="interactions" value="227"/>
</dbReference>
<evidence type="ECO:0000256" key="8">
    <source>
        <dbReference type="SAM" id="Phobius"/>
    </source>
</evidence>
<name>K0KJJ3_WICCF</name>
<dbReference type="InterPro" id="IPR015943">
    <property type="entry name" value="WD40/YVTN_repeat-like_dom_sf"/>
</dbReference>
<dbReference type="Pfam" id="PF15901">
    <property type="entry name" value="Sortilin_C"/>
    <property type="match status" value="2"/>
</dbReference>
<dbReference type="EMBL" id="CAIF01000068">
    <property type="protein sequence ID" value="CCH43146.1"/>
    <property type="molecule type" value="Genomic_DNA"/>
</dbReference>
<dbReference type="Pfam" id="PF15902">
    <property type="entry name" value="Sortilin-Vps10"/>
    <property type="match status" value="2"/>
</dbReference>
<evidence type="ECO:0000256" key="4">
    <source>
        <dbReference type="ARBA" id="ARBA00022989"/>
    </source>
</evidence>
<dbReference type="HOGENOM" id="CLU_000700_0_1_1"/>
<keyword evidence="12" id="KW-1185">Reference proteome</keyword>
<dbReference type="SUPFAM" id="SSF110296">
    <property type="entry name" value="Oligoxyloglucan reducing end-specific cellobiohydrolase"/>
    <property type="match status" value="3"/>
</dbReference>
<dbReference type="SMART" id="SM00602">
    <property type="entry name" value="VPS10"/>
    <property type="match status" value="2"/>
</dbReference>
<dbReference type="eggNOG" id="KOG3511">
    <property type="taxonomic scope" value="Eukaryota"/>
</dbReference>
<evidence type="ECO:0000256" key="7">
    <source>
        <dbReference type="SAM" id="MobiDB-lite"/>
    </source>
</evidence>
<dbReference type="Gene3D" id="3.30.60.270">
    <property type="match status" value="2"/>
</dbReference>
<proteinExistence type="predicted"/>
<keyword evidence="3" id="KW-0677">Repeat</keyword>
<dbReference type="InterPro" id="IPR031777">
    <property type="entry name" value="Sortilin_C"/>
</dbReference>
<sequence length="1523" mass="170641">MRFFIGLTWLLSSIIALAQADFTPEIHSQISDHVSDTLLYMDDSSVILDLNRDQLQRSDDDGKNWNKVLDGVKIQNIYVDKVKKDRVFAFTPEKTHYVSNDQGANWNTFTVDINPNLNYEVKVNSKNPDKVLLAFIECDKDLRCKNTLFYTTDGFKTDPKLMSDKVAYCTFTKSNNVFDEGHDDRILCLETERDNHGYIRQTKIVTSTDFFQTQEIINDKSGALGSSFVLAIDVIQSYVVATVQTDKYGGTGSTVSLYVSKDGYEFKKAVIDASVVSDSFTFLPSTPQSLHISVWGITEDGKQISDILSSDSEGIQFKKLLENVESNFLGFVNLEKVETVDGVWIANVVEGYDSVTLEPLSKSKITFDDGRTWSYLKTPDCKGDDQCSLNLLSLEERRGDGQGATGATPGILMAIGSEGKTLDKSVLNMHTYASRDGGLNWVKTIDDPTIFAFGDLGNVIVAAPYVKSDRRQETLLTKTIYYSLDQAQTWQKFELDLEIFPFLLTTTIDGTTTKFILSGLFRKDNSNSNSQVIYSLDFAKAFDKTCEKGDFETWYGRSNEQGEGICNFGHRDAFQRRKQDAKCFVNKPFVDLKEVDEPCSCTELDFECNFGFNKNSKGECVANYNAINKICAESDSKDIKLQSKRKIPGNPCTGGDISTNEQTFNCDDATLKANKIEIVETSFKGRISRYVFLEQTPDHSSDETVIVKTTLNEVFISHDGGKNFKKYQTSDEIFEIYLNPYYKDDIFLIGSNEKLHISSDRGTSFQVVSLPSQINIFGLQILSFSNQTNDAFIYYGDEHCDSRFNQDCVPVAFLTTDRGRSWKTLAKNIRHCDFVGARYIESGADKNTIYCQINSLDGGALISSNDEFKSQDTLFEKIVGFATTTHYTVVAAIEGDSLKAYVTIDGQNFAAAEFPKDFQVHRQQAYTILGSESGAIFLHVTSNSRAGTEYGLILKSNSNGTSYVLSEPFVNRNEIGFVDYERVEGLEGIAIINRVENPFEAQKGSLKQLRTKITFNDGSDWDYIQPPSTDSEGKKYPCIGKPLEQCSLHLHGYTERKDFRDTFASGSATGVLIGVGNVGDKLSSFNDASTFLTADGGSTWREVKQGVYQWEYGDRGSIIVLVDDQTNTNTIFYSLDEGNSWNEYKFTEDQVIIQDIVTVPSDTSKRFLLIANSPSNKGEETKTYALDFENVFARQCVLDLDNPDKDDFEYWSPKHPFSSSACLFGHEAQYLRKLSDRTDCFIGSAPLSDAFKVIRDCPCTRLDYECDFNYAKAKDGTCKLIDGLEPEDHSEICKVDKDAYEYFEPTGYRKIPLSTCVGGQEFDKFDPIPCPGKEDEFNKKTGRGLHGFNLAIVIIVPILVFLFAVWFVYEKGIRRNGGFQRFGEIRLGEDDDLIENDATDKVVNTIVRGGITIIAAGIATFKMIKIFDGFLINKVKSIFSRGSRYSRRGAGYSSVNDGDFRDDDEEDILGDVIDDGEEDYNIDDGDDGEILNDESSIATEAADDDLGLDEPEGDEYTDDRNLE</sequence>
<evidence type="ECO:0000259" key="10">
    <source>
        <dbReference type="SMART" id="SM00602"/>
    </source>
</evidence>
<dbReference type="GO" id="GO:0005829">
    <property type="term" value="C:cytosol"/>
    <property type="evidence" value="ECO:0007669"/>
    <property type="project" value="GOC"/>
</dbReference>
<dbReference type="GO" id="GO:0005794">
    <property type="term" value="C:Golgi apparatus"/>
    <property type="evidence" value="ECO:0007669"/>
    <property type="project" value="TreeGrafter"/>
</dbReference>
<evidence type="ECO:0000256" key="9">
    <source>
        <dbReference type="SAM" id="SignalP"/>
    </source>
</evidence>
<dbReference type="PANTHER" id="PTHR12106:SF27">
    <property type="entry name" value="SORTILIN-RELATED RECEPTOR"/>
    <property type="match status" value="1"/>
</dbReference>
<dbReference type="PANTHER" id="PTHR12106">
    <property type="entry name" value="SORTILIN RELATED"/>
    <property type="match status" value="1"/>
</dbReference>
<dbReference type="InterPro" id="IPR006581">
    <property type="entry name" value="VPS10"/>
</dbReference>
<feature type="chain" id="PRO_5003834840" evidence="9">
    <location>
        <begin position="21"/>
        <end position="1523"/>
    </location>
</feature>
<comment type="caution">
    <text evidence="11">The sequence shown here is derived from an EMBL/GenBank/DDBJ whole genome shotgun (WGS) entry which is preliminary data.</text>
</comment>
<gene>
    <name evidence="11" type="ORF">BN7_2693</name>
</gene>
<dbReference type="GO" id="GO:0006895">
    <property type="term" value="P:Golgi to endosome transport"/>
    <property type="evidence" value="ECO:0007669"/>
    <property type="project" value="TreeGrafter"/>
</dbReference>
<dbReference type="FunFam" id="3.30.60.270:FF:000005">
    <property type="entry name" value="Sortilin"/>
    <property type="match status" value="1"/>
</dbReference>
<accession>K0KJJ3</accession>
<feature type="compositionally biased region" description="Acidic residues" evidence="7">
    <location>
        <begin position="1501"/>
        <end position="1517"/>
    </location>
</feature>
<evidence type="ECO:0000256" key="5">
    <source>
        <dbReference type="ARBA" id="ARBA00023136"/>
    </source>
</evidence>
<feature type="domain" description="VPS10" evidence="10">
    <location>
        <begin position="703"/>
        <end position="1335"/>
    </location>
</feature>
<dbReference type="Gene3D" id="2.130.10.10">
    <property type="entry name" value="YVTN repeat-like/Quinoprotein amine dehydrogenase"/>
    <property type="match status" value="2"/>
</dbReference>
<feature type="domain" description="VPS10" evidence="10">
    <location>
        <begin position="44"/>
        <end position="669"/>
    </location>
</feature>
<reference evidence="11 12" key="1">
    <citation type="journal article" date="2012" name="Eukaryot. Cell">
        <title>Draft genome sequence of Wickerhamomyces ciferrii NRRL Y-1031 F-60-10.</title>
        <authorList>
            <person name="Schneider J."/>
            <person name="Andrea H."/>
            <person name="Blom J."/>
            <person name="Jaenicke S."/>
            <person name="Ruckert C."/>
            <person name="Schorsch C."/>
            <person name="Szczepanowski R."/>
            <person name="Farwick M."/>
            <person name="Goesmann A."/>
            <person name="Puhler A."/>
            <person name="Schaffer S."/>
            <person name="Tauch A."/>
            <person name="Kohler T."/>
            <person name="Brinkrolf K."/>
        </authorList>
    </citation>
    <scope>NUCLEOTIDE SEQUENCE [LARGE SCALE GENOMIC DNA]</scope>
    <source>
        <strain evidence="12">ATCC 14091 / BCRC 22168 / CBS 111 / JCM 3599 / NBRC 0793 / NRRL Y-1031 F-60-10</strain>
    </source>
</reference>
<keyword evidence="4 8" id="KW-1133">Transmembrane helix</keyword>
<evidence type="ECO:0000256" key="6">
    <source>
        <dbReference type="ARBA" id="ARBA00023180"/>
    </source>
</evidence>
<dbReference type="GO" id="GO:0006623">
    <property type="term" value="P:protein targeting to vacuole"/>
    <property type="evidence" value="ECO:0007669"/>
    <property type="project" value="TreeGrafter"/>
</dbReference>
<keyword evidence="5 8" id="KW-0472">Membrane</keyword>
<evidence type="ECO:0000313" key="12">
    <source>
        <dbReference type="Proteomes" id="UP000009328"/>
    </source>
</evidence>
<keyword evidence="2 8" id="KW-0812">Transmembrane</keyword>
<feature type="region of interest" description="Disordered" evidence="7">
    <location>
        <begin position="1473"/>
        <end position="1523"/>
    </location>
</feature>
<dbReference type="Gene3D" id="2.10.70.80">
    <property type="match status" value="2"/>
</dbReference>
<evidence type="ECO:0000256" key="2">
    <source>
        <dbReference type="ARBA" id="ARBA00022692"/>
    </source>
</evidence>
<dbReference type="InterPro" id="IPR031778">
    <property type="entry name" value="Sortilin_N"/>
</dbReference>
<evidence type="ECO:0000256" key="1">
    <source>
        <dbReference type="ARBA" id="ARBA00004370"/>
    </source>
</evidence>
<feature type="compositionally biased region" description="Acidic residues" evidence="7">
    <location>
        <begin position="1473"/>
        <end position="1492"/>
    </location>
</feature>
<keyword evidence="6" id="KW-0325">Glycoprotein</keyword>
<keyword evidence="9" id="KW-0732">Signal</keyword>
<dbReference type="STRING" id="1206466.K0KJJ3"/>
<feature type="signal peptide" evidence="9">
    <location>
        <begin position="1"/>
        <end position="20"/>
    </location>
</feature>
<evidence type="ECO:0000313" key="11">
    <source>
        <dbReference type="EMBL" id="CCH43146.1"/>
    </source>
</evidence>